<gene>
    <name evidence="2" type="ORF">CSV86_021535</name>
</gene>
<proteinExistence type="predicted"/>
<dbReference type="InterPro" id="IPR013230">
    <property type="entry name" value="Peptidase_M15A_C"/>
</dbReference>
<evidence type="ECO:0000259" key="1">
    <source>
        <dbReference type="Pfam" id="PF08291"/>
    </source>
</evidence>
<organism evidence="2 3">
    <name type="scientific">Pseudomonas bharatica CSV86</name>
    <dbReference type="NCBI Taxonomy" id="1005395"/>
    <lineage>
        <taxon>Bacteria</taxon>
        <taxon>Pseudomonadati</taxon>
        <taxon>Pseudomonadota</taxon>
        <taxon>Gammaproteobacteria</taxon>
        <taxon>Pseudomonadales</taxon>
        <taxon>Pseudomonadaceae</taxon>
        <taxon>Pseudomonas</taxon>
        <taxon>Pseudomonas bharatica</taxon>
    </lineage>
</organism>
<protein>
    <submittedName>
        <fullName evidence="2">DUF882 domain-containing protein</fullName>
    </submittedName>
</protein>
<dbReference type="SUPFAM" id="SSF55166">
    <property type="entry name" value="Hedgehog/DD-peptidase"/>
    <property type="match status" value="1"/>
</dbReference>
<feature type="domain" description="Peptidase M15A C-terminal" evidence="1">
    <location>
        <begin position="126"/>
        <end position="193"/>
    </location>
</feature>
<dbReference type="EMBL" id="AMWJ02000002">
    <property type="protein sequence ID" value="NNJ17582.1"/>
    <property type="molecule type" value="Genomic_DNA"/>
</dbReference>
<comment type="caution">
    <text evidence="2">The sequence shown here is derived from an EMBL/GenBank/DDBJ whole genome shotgun (WGS) entry which is preliminary data.</text>
</comment>
<dbReference type="Gene3D" id="3.30.1380.10">
    <property type="match status" value="1"/>
</dbReference>
<evidence type="ECO:0000313" key="3">
    <source>
        <dbReference type="Proteomes" id="UP000010448"/>
    </source>
</evidence>
<dbReference type="Pfam" id="PF08291">
    <property type="entry name" value="Peptidase_M15_3"/>
    <property type="match status" value="1"/>
</dbReference>
<keyword evidence="3" id="KW-1185">Reference proteome</keyword>
<sequence length="207" mass="23104">MLNSLSDGSLRRGGSPYWRTCHGRGKRGLVLVALLMLGVVRADERDPWMFAQWTGDHATRGFREMLVDARLYGVVPLYQLLRSASDWRKCRGQPFAVPPQAQWADVRSTLRLLDLLQDERVLGAFEVVSGYRDPALNRCAGGAAGSAHMRAFAVDLLLANNGDAQALCHFWQHYGKAWNMGLGRYPTGRIHIDTAGYRTWGMEPGCN</sequence>
<evidence type="ECO:0000313" key="2">
    <source>
        <dbReference type="EMBL" id="NNJ17582.1"/>
    </source>
</evidence>
<reference evidence="2 3" key="1">
    <citation type="journal article" date="2013" name="Genome Announc.">
        <title>Genome Sequence of Naphthalene-Degrading Soil Bacterium Pseudomonas putida CSV86.</title>
        <authorList>
            <person name="Phale P.S."/>
            <person name="Paliwal V."/>
            <person name="Raju S.C."/>
            <person name="Modak A."/>
            <person name="Purohit H.J."/>
        </authorList>
    </citation>
    <scope>NUCLEOTIDE SEQUENCE [LARGE SCALE GENOMIC DNA]</scope>
    <source>
        <strain evidence="2 3">CSV86</strain>
    </source>
</reference>
<accession>A0A7K4EIT1</accession>
<dbReference type="Proteomes" id="UP000010448">
    <property type="component" value="Unassembled WGS sequence"/>
</dbReference>
<dbReference type="AlphaFoldDB" id="A0A7K4EIT1"/>
<dbReference type="InterPro" id="IPR009045">
    <property type="entry name" value="Zn_M74/Hedgehog-like"/>
</dbReference>
<name>A0A7K4EIT1_9PSED</name>